<evidence type="ECO:0000313" key="2">
    <source>
        <dbReference type="EMBL" id="KRK15274.1"/>
    </source>
</evidence>
<dbReference type="eggNOG" id="COG3620">
    <property type="taxonomic scope" value="Bacteria"/>
</dbReference>
<gene>
    <name evidence="2" type="ORF">FD22_GL001822</name>
</gene>
<dbReference type="RefSeq" id="WP_010010369.1">
    <property type="nucleotide sequence ID" value="NZ_AZCN01000052.1"/>
</dbReference>
<dbReference type="Pfam" id="PF01381">
    <property type="entry name" value="HTH_3"/>
    <property type="match status" value="1"/>
</dbReference>
<evidence type="ECO:0000313" key="3">
    <source>
        <dbReference type="Proteomes" id="UP000051181"/>
    </source>
</evidence>
<accession>A0A0R1F7Z9</accession>
<evidence type="ECO:0000259" key="1">
    <source>
        <dbReference type="Pfam" id="PF01381"/>
    </source>
</evidence>
<dbReference type="SUPFAM" id="SSF47413">
    <property type="entry name" value="lambda repressor-like DNA-binding domains"/>
    <property type="match status" value="1"/>
</dbReference>
<dbReference type="Proteomes" id="UP000051181">
    <property type="component" value="Unassembled WGS sequence"/>
</dbReference>
<dbReference type="GO" id="GO:0003677">
    <property type="term" value="F:DNA binding"/>
    <property type="evidence" value="ECO:0007669"/>
    <property type="project" value="InterPro"/>
</dbReference>
<dbReference type="EMBL" id="AZCN01000052">
    <property type="protein sequence ID" value="KRK15274.1"/>
    <property type="molecule type" value="Genomic_DNA"/>
</dbReference>
<dbReference type="InterPro" id="IPR010982">
    <property type="entry name" value="Lambda_DNA-bd_dom_sf"/>
</dbReference>
<organism evidence="2 3">
    <name type="scientific">Loigolactobacillus coryniformis subsp. coryniformis KCTC 3167 = DSM 20001</name>
    <dbReference type="NCBI Taxonomy" id="913848"/>
    <lineage>
        <taxon>Bacteria</taxon>
        <taxon>Bacillati</taxon>
        <taxon>Bacillota</taxon>
        <taxon>Bacilli</taxon>
        <taxon>Lactobacillales</taxon>
        <taxon>Lactobacillaceae</taxon>
        <taxon>Loigolactobacillus</taxon>
    </lineage>
</organism>
<dbReference type="InterPro" id="IPR001387">
    <property type="entry name" value="Cro/C1-type_HTH"/>
</dbReference>
<reference evidence="2 3" key="1">
    <citation type="journal article" date="2015" name="Genome Announc.">
        <title>Expanding the biotechnology potential of lactobacilli through comparative genomics of 213 strains and associated genera.</title>
        <authorList>
            <person name="Sun Z."/>
            <person name="Harris H.M."/>
            <person name="McCann A."/>
            <person name="Guo C."/>
            <person name="Argimon S."/>
            <person name="Zhang W."/>
            <person name="Yang X."/>
            <person name="Jeffery I.B."/>
            <person name="Cooney J.C."/>
            <person name="Kagawa T.F."/>
            <person name="Liu W."/>
            <person name="Song Y."/>
            <person name="Salvetti E."/>
            <person name="Wrobel A."/>
            <person name="Rasinkangas P."/>
            <person name="Parkhill J."/>
            <person name="Rea M.C."/>
            <person name="O'Sullivan O."/>
            <person name="Ritari J."/>
            <person name="Douillard F.P."/>
            <person name="Paul Ross R."/>
            <person name="Yang R."/>
            <person name="Briner A.E."/>
            <person name="Felis G.E."/>
            <person name="de Vos W.M."/>
            <person name="Barrangou R."/>
            <person name="Klaenhammer T.R."/>
            <person name="Caufield P.W."/>
            <person name="Cui Y."/>
            <person name="Zhang H."/>
            <person name="O'Toole P.W."/>
        </authorList>
    </citation>
    <scope>NUCLEOTIDE SEQUENCE [LARGE SCALE GENOMIC DNA]</scope>
    <source>
        <strain evidence="2 3">DSM 20001</strain>
    </source>
</reference>
<name>A0A0R1F7Z9_9LACO</name>
<proteinExistence type="predicted"/>
<feature type="domain" description="HTH cro/C1-type" evidence="1">
    <location>
        <begin position="109"/>
        <end position="150"/>
    </location>
</feature>
<dbReference type="GeneID" id="65918336"/>
<dbReference type="PATRIC" id="fig|913848.6.peg.1865"/>
<dbReference type="AlphaFoldDB" id="A0A0R1F7Z9"/>
<comment type="caution">
    <text evidence="2">The sequence shown here is derived from an EMBL/GenBank/DDBJ whole genome shotgun (WGS) entry which is preliminary data.</text>
</comment>
<dbReference type="CDD" id="cd00093">
    <property type="entry name" value="HTH_XRE"/>
    <property type="match status" value="1"/>
</dbReference>
<protein>
    <recommendedName>
        <fullName evidence="1">HTH cro/C1-type domain-containing protein</fullName>
    </recommendedName>
</protein>
<sequence>MINLNESAGKQLDLTDSNAVAAALKHYGEIIETYASDDQRSMVAGDAQSALIYDHIPIRVYHLMLTQLDHTITYQETAALIVASYTGKDISEVLDLSPEVKLALKFQIARRQAKMTQKEVAAKVGNINQSQIARAERVNTMLSLSQWASLFAAIKTPVTLRLY</sequence>
<dbReference type="Gene3D" id="1.10.260.40">
    <property type="entry name" value="lambda repressor-like DNA-binding domains"/>
    <property type="match status" value="1"/>
</dbReference>